<feature type="repeat" description="PPR" evidence="2">
    <location>
        <begin position="372"/>
        <end position="406"/>
    </location>
</feature>
<evidence type="ECO:0000313" key="3">
    <source>
        <dbReference type="EMBL" id="VVW09566.1"/>
    </source>
</evidence>
<feature type="repeat" description="PPR" evidence="2">
    <location>
        <begin position="407"/>
        <end position="441"/>
    </location>
</feature>
<reference evidence="3" key="1">
    <citation type="submission" date="2019-09" db="EMBL/GenBank/DDBJ databases">
        <authorList>
            <person name="Zhang L."/>
        </authorList>
    </citation>
    <scope>NUCLEOTIDE SEQUENCE</scope>
</reference>
<dbReference type="GO" id="GO:0005739">
    <property type="term" value="C:mitochondrion"/>
    <property type="evidence" value="ECO:0007669"/>
    <property type="project" value="EnsemblPlants"/>
</dbReference>
<dbReference type="Gene3D" id="1.25.40.10">
    <property type="entry name" value="Tetratricopeptide repeat domain"/>
    <property type="match status" value="4"/>
</dbReference>
<dbReference type="EMBL" id="LR721781">
    <property type="protein sequence ID" value="VVW09566.1"/>
    <property type="molecule type" value="Genomic_DNA"/>
</dbReference>
<dbReference type="OrthoDB" id="185373at2759"/>
<dbReference type="Pfam" id="PF13041">
    <property type="entry name" value="PPR_2"/>
    <property type="match status" value="1"/>
</dbReference>
<dbReference type="PANTHER" id="PTHR47003">
    <property type="entry name" value="OS01G0970900 PROTEIN"/>
    <property type="match status" value="1"/>
</dbReference>
<accession>A0A5K1BBB0</accession>
<dbReference type="Pfam" id="PF01535">
    <property type="entry name" value="PPR"/>
    <property type="match status" value="3"/>
</dbReference>
<dbReference type="PANTHER" id="PTHR47003:SF2">
    <property type="entry name" value="OS01G0970900 PROTEIN"/>
    <property type="match status" value="1"/>
</dbReference>
<dbReference type="PROSITE" id="PS51375">
    <property type="entry name" value="PPR"/>
    <property type="match status" value="5"/>
</dbReference>
<dbReference type="Gramene" id="NC3G0207170.1">
    <property type="protein sequence ID" value="NC3G0207170.1:cds"/>
    <property type="gene ID" value="NC3G0207170"/>
</dbReference>
<dbReference type="OMA" id="FWDLIQE"/>
<evidence type="ECO:0000256" key="2">
    <source>
        <dbReference type="PROSITE-ProRule" id="PRU00708"/>
    </source>
</evidence>
<dbReference type="InterPro" id="IPR002885">
    <property type="entry name" value="PPR_rpt"/>
</dbReference>
<name>A0A5K1BBB0_9MAGN</name>
<protein>
    <recommendedName>
        <fullName evidence="4">Pentacotripeptide-repeat region of PRORP domain-containing protein</fullName>
    </recommendedName>
</protein>
<evidence type="ECO:0008006" key="4">
    <source>
        <dbReference type="Google" id="ProtNLM"/>
    </source>
</evidence>
<dbReference type="InterPro" id="IPR011990">
    <property type="entry name" value="TPR-like_helical_dom_sf"/>
</dbReference>
<organism evidence="3">
    <name type="scientific">Nymphaea colorata</name>
    <name type="common">pocket water lily</name>
    <dbReference type="NCBI Taxonomy" id="210225"/>
    <lineage>
        <taxon>Eukaryota</taxon>
        <taxon>Viridiplantae</taxon>
        <taxon>Streptophyta</taxon>
        <taxon>Embryophyta</taxon>
        <taxon>Tracheophyta</taxon>
        <taxon>Spermatophyta</taxon>
        <taxon>Magnoliopsida</taxon>
        <taxon>Nymphaeales</taxon>
        <taxon>Nymphaeaceae</taxon>
        <taxon>Nymphaea</taxon>
    </lineage>
</organism>
<feature type="repeat" description="PPR" evidence="2">
    <location>
        <begin position="513"/>
        <end position="547"/>
    </location>
</feature>
<feature type="repeat" description="PPR" evidence="2">
    <location>
        <begin position="442"/>
        <end position="476"/>
    </location>
</feature>
<dbReference type="GO" id="GO:0008380">
    <property type="term" value="P:RNA splicing"/>
    <property type="evidence" value="ECO:0007669"/>
    <property type="project" value="EnsemblPlants"/>
</dbReference>
<sequence>MPSSATVCHSRRLFGNLILRLTCSTSQASRFQKPHGPSTSQHRLVSLSSFSSHSTPISTPSAAHEKVLLAELVSEKKWSKETEKALDGAGFLLTHETVVYVLKKLESNPRKALDFFEWVEGKKGLPISPVSYDILIKIAAHKDFMKEFWRIVKEMQDRGLVVDEETYQNILTRFVKERMVNEAAAWKQLKSLMQEKSTLRTNVESVVGIISGWDWNEQVEAQLGSLDLQFSDVLVIRVLRELRALPLKALNFFRWVGGQPNYRHTATTYGSIVRVLGRTDSIEEFWNIVREMKDEGFELDFDTYIKLARRFQKWKMMKDAVDLYEFMMEGPYKPSMQDCSLLLQQIALSGLPDMDLVFRVVQIFEKGGNSLSKSVYDGIHRSLTSVGRFDEANQIMKTMKDAGFEPDNITHSQLVFGLCKAGRLEEARKTLDEMEEHGCTPDLKTWTILIQGHFLVGEVNQALSCFTRMLEKNCDADADLIAVMVKGLCDKNRVVDAYTILVEIVETGNLRPWQATYKLLIERLLKNGRLEEGLKLLNLMKSHGFPPFPEPFVDYISKRGTVEDGMDFLKALTVKRFPSTSAHVHLLQAFFKEGRNPEAQDLLYKFPHHIRNHADVLSLFGSSNPKAKAAA</sequence>
<feature type="repeat" description="PPR" evidence="2">
    <location>
        <begin position="265"/>
        <end position="299"/>
    </location>
</feature>
<dbReference type="InterPro" id="IPR044578">
    <property type="entry name" value="BIR6-like"/>
</dbReference>
<evidence type="ECO:0000256" key="1">
    <source>
        <dbReference type="ARBA" id="ARBA00022737"/>
    </source>
</evidence>
<keyword evidence="1" id="KW-0677">Repeat</keyword>
<gene>
    <name evidence="3" type="ORF">NYM_LOCUS15119</name>
</gene>
<dbReference type="NCBIfam" id="TIGR00756">
    <property type="entry name" value="PPR"/>
    <property type="match status" value="4"/>
</dbReference>
<dbReference type="AlphaFoldDB" id="A0A5K1BBB0"/>
<proteinExistence type="predicted"/>